<evidence type="ECO:0000313" key="1">
    <source>
        <dbReference type="EMBL" id="MEE2049175.1"/>
    </source>
</evidence>
<sequence length="327" mass="34894">MDDQLGPREKRFFGAGFRRVSYGHTGVRVERVAGPVNDTRVSSRLSVRYPGDWSKKGGAHELPPHFSTIDGLLIAAELSELCIADVESAGVAETGAAWLRNVRISAGGEPQEDLGRIDARAVRRSCAALPDAPGWSVSVVDSTIGTMRVRCEVVHPTTAYTPGVHTCATPDDLLGPAGGRYFAEGFRSRGQEIRDVAVDPGSLRAEAVLALSDDGPSVRPGGGLEADYQPSVTMVDAFVTALQLAQVMLYDLDGMRRADSNTLWMRQTTMSAVRPDRPAGDGVRVDTAVSEPNLLRMGGAVWRTADIVGDLGGVRVSCAVTHRLPDS</sequence>
<dbReference type="InterPro" id="IPR008799">
    <property type="entry name" value="Pseudomon_AvrD"/>
</dbReference>
<dbReference type="EMBL" id="JAUUCC010000002">
    <property type="protein sequence ID" value="MEE2049175.1"/>
    <property type="molecule type" value="Genomic_DNA"/>
</dbReference>
<name>A0ABU7KIP5_9ACTN</name>
<dbReference type="RefSeq" id="WP_330156468.1">
    <property type="nucleotide sequence ID" value="NZ_BAAAJA010000016.1"/>
</dbReference>
<proteinExistence type="predicted"/>
<comment type="caution">
    <text evidence="1">The sequence shown here is derived from an EMBL/GenBank/DDBJ whole genome shotgun (WGS) entry which is preliminary data.</text>
</comment>
<evidence type="ECO:0000313" key="2">
    <source>
        <dbReference type="Proteomes" id="UP001348641"/>
    </source>
</evidence>
<reference evidence="1 2" key="1">
    <citation type="submission" date="2023-07" db="EMBL/GenBank/DDBJ databases">
        <authorList>
            <person name="Girao M."/>
            <person name="Carvalho M.F."/>
        </authorList>
    </citation>
    <scope>NUCLEOTIDE SEQUENCE [LARGE SCALE GENOMIC DNA]</scope>
    <source>
        <strain evidence="1 2">66/93</strain>
    </source>
</reference>
<gene>
    <name evidence="1" type="ORF">Q8A49_01530</name>
</gene>
<protein>
    <submittedName>
        <fullName evidence="1">AvrD family protein</fullName>
    </submittedName>
</protein>
<dbReference type="Pfam" id="PF05655">
    <property type="entry name" value="AvrD"/>
    <property type="match status" value="1"/>
</dbReference>
<dbReference type="Proteomes" id="UP001348641">
    <property type="component" value="Unassembled WGS sequence"/>
</dbReference>
<organism evidence="1 2">
    <name type="scientific">Nocardiopsis tropica</name>
    <dbReference type="NCBI Taxonomy" id="109330"/>
    <lineage>
        <taxon>Bacteria</taxon>
        <taxon>Bacillati</taxon>
        <taxon>Actinomycetota</taxon>
        <taxon>Actinomycetes</taxon>
        <taxon>Streptosporangiales</taxon>
        <taxon>Nocardiopsidaceae</taxon>
        <taxon>Nocardiopsis</taxon>
    </lineage>
</organism>
<accession>A0ABU7KIP5</accession>